<evidence type="ECO:0000256" key="3">
    <source>
        <dbReference type="PIRNR" id="PIRNR002070"/>
    </source>
</evidence>
<dbReference type="Gene3D" id="2.40.50.140">
    <property type="entry name" value="Nucleic acid-binding proteins"/>
    <property type="match status" value="1"/>
</dbReference>
<comment type="caution">
    <text evidence="2">Lacks conserved residue(s) required for the propagation of feature annotation.</text>
</comment>
<dbReference type="PANTHER" id="PTHR10302">
    <property type="entry name" value="SINGLE-STRANDED DNA-BINDING PROTEIN"/>
    <property type="match status" value="1"/>
</dbReference>
<dbReference type="CDD" id="cd04496">
    <property type="entry name" value="SSB_OBF"/>
    <property type="match status" value="1"/>
</dbReference>
<accession>A0A450Z8W8</accession>
<feature type="compositionally biased region" description="Basic and acidic residues" evidence="4">
    <location>
        <begin position="147"/>
        <end position="159"/>
    </location>
</feature>
<evidence type="ECO:0000256" key="4">
    <source>
        <dbReference type="SAM" id="MobiDB-lite"/>
    </source>
</evidence>
<dbReference type="InterPro" id="IPR011344">
    <property type="entry name" value="ssDNA-bd"/>
</dbReference>
<dbReference type="AlphaFoldDB" id="A0A450Z8W8"/>
<dbReference type="Pfam" id="PF00436">
    <property type="entry name" value="SSB"/>
    <property type="match status" value="1"/>
</dbReference>
<evidence type="ECO:0000313" key="5">
    <source>
        <dbReference type="EMBL" id="VFK50229.1"/>
    </source>
</evidence>
<organism evidence="5">
    <name type="scientific">Candidatus Kentrum sp. TC</name>
    <dbReference type="NCBI Taxonomy" id="2126339"/>
    <lineage>
        <taxon>Bacteria</taxon>
        <taxon>Pseudomonadati</taxon>
        <taxon>Pseudomonadota</taxon>
        <taxon>Gammaproteobacteria</taxon>
        <taxon>Candidatus Kentrum</taxon>
    </lineage>
</organism>
<dbReference type="NCBIfam" id="TIGR00621">
    <property type="entry name" value="ssb"/>
    <property type="match status" value="1"/>
</dbReference>
<dbReference type="GO" id="GO:0003697">
    <property type="term" value="F:single-stranded DNA binding"/>
    <property type="evidence" value="ECO:0007669"/>
    <property type="project" value="UniProtKB-UniRule"/>
</dbReference>
<dbReference type="PROSITE" id="PS50935">
    <property type="entry name" value="SSB"/>
    <property type="match status" value="1"/>
</dbReference>
<dbReference type="InterPro" id="IPR012340">
    <property type="entry name" value="NA-bd_OB-fold"/>
</dbReference>
<proteinExistence type="inferred from homology"/>
<dbReference type="PIRSF" id="PIRSF002070">
    <property type="entry name" value="SSB"/>
    <property type="match status" value="1"/>
</dbReference>
<dbReference type="EMBL" id="CAADFS010000094">
    <property type="protein sequence ID" value="VFK50229.1"/>
    <property type="molecule type" value="Genomic_DNA"/>
</dbReference>
<keyword evidence="1 2" id="KW-0238">DNA-binding</keyword>
<evidence type="ECO:0000256" key="2">
    <source>
        <dbReference type="HAMAP-Rule" id="MF_00984"/>
    </source>
</evidence>
<dbReference type="GO" id="GO:0009295">
    <property type="term" value="C:nucleoid"/>
    <property type="evidence" value="ECO:0007669"/>
    <property type="project" value="TreeGrafter"/>
</dbReference>
<reference evidence="5" key="1">
    <citation type="submission" date="2019-02" db="EMBL/GenBank/DDBJ databases">
        <authorList>
            <person name="Gruber-Vodicka R. H."/>
            <person name="Seah K. B. B."/>
        </authorList>
    </citation>
    <scope>NUCLEOTIDE SEQUENCE</scope>
    <source>
        <strain evidence="5">BECK_BZ123</strain>
    </source>
</reference>
<name>A0A450Z8W8_9GAMM</name>
<comment type="subunit">
    <text evidence="2">Homotetramer.</text>
</comment>
<protein>
    <recommendedName>
        <fullName evidence="2 3">Single-stranded DNA-binding protein</fullName>
        <shortName evidence="2">SSB</shortName>
    </recommendedName>
</protein>
<sequence length="159" mass="18037">MARGLNKVMLIGYLGKDPETRYTTSGNAITSISVATSEIWKDRQTGEPHERTEWHRVLMFSRLGEIAGEYLRKGSQVYIEGRIQTRKWKAQDGSDRYTTEILVSDMQMLGSSKKSSDAEPQPASPRHEPENNGQSYRGQSQSSSSTKRTDYKDEDNIPF</sequence>
<dbReference type="GO" id="GO:0006260">
    <property type="term" value="P:DNA replication"/>
    <property type="evidence" value="ECO:0007669"/>
    <property type="project" value="InterPro"/>
</dbReference>
<dbReference type="HAMAP" id="MF_00984">
    <property type="entry name" value="SSB"/>
    <property type="match status" value="1"/>
</dbReference>
<dbReference type="InterPro" id="IPR000424">
    <property type="entry name" value="Primosome_PriB/ssb"/>
</dbReference>
<dbReference type="PANTHER" id="PTHR10302:SF27">
    <property type="entry name" value="SINGLE-STRANDED DNA-BINDING PROTEIN"/>
    <property type="match status" value="1"/>
</dbReference>
<evidence type="ECO:0000256" key="1">
    <source>
        <dbReference type="ARBA" id="ARBA00023125"/>
    </source>
</evidence>
<dbReference type="SUPFAM" id="SSF50249">
    <property type="entry name" value="Nucleic acid-binding proteins"/>
    <property type="match status" value="1"/>
</dbReference>
<gene>
    <name evidence="5" type="ORF">BECKTC1821D_GA0114238_109415</name>
</gene>
<feature type="region of interest" description="Disordered" evidence="4">
    <location>
        <begin position="105"/>
        <end position="159"/>
    </location>
</feature>